<comment type="caution">
    <text evidence="2">The sequence shown here is derived from an EMBL/GenBank/DDBJ whole genome shotgun (WGS) entry which is preliminary data.</text>
</comment>
<keyword evidence="3" id="KW-1185">Reference proteome</keyword>
<dbReference type="RefSeq" id="WP_376884694.1">
    <property type="nucleotide sequence ID" value="NZ_JBHUHR010000016.1"/>
</dbReference>
<accession>A0ABW4VL74</accession>
<dbReference type="Proteomes" id="UP001597361">
    <property type="component" value="Unassembled WGS sequence"/>
</dbReference>
<dbReference type="Pfam" id="PF18862">
    <property type="entry name" value="ApeA_NTD1"/>
    <property type="match status" value="1"/>
</dbReference>
<dbReference type="EMBL" id="JBHUHR010000016">
    <property type="protein sequence ID" value="MFD2034486.1"/>
    <property type="molecule type" value="Genomic_DNA"/>
</dbReference>
<evidence type="ECO:0000313" key="2">
    <source>
        <dbReference type="EMBL" id="MFD2034486.1"/>
    </source>
</evidence>
<evidence type="ECO:0000259" key="1">
    <source>
        <dbReference type="Pfam" id="PF18862"/>
    </source>
</evidence>
<evidence type="ECO:0000313" key="3">
    <source>
        <dbReference type="Proteomes" id="UP001597361"/>
    </source>
</evidence>
<name>A0ABW4VL74_9BACT</name>
<proteinExistence type="predicted"/>
<sequence length="247" mass="28447">MKNSTFKQDNFYRAYIWEPENPKKQSPCTVSVQNGEPIMIECWENLQIFKRSFRDLNFHEPIKYLFGKLEDGKPFTVYNVKLESSRTGTGISKIGLIAEVFLKGDHISCDEKIIVGLTCKNQYLEDWADLRPVSVRKKKSDSFELDVSIKIPQEIIFFDSDNYKISLGHSISYPLQEVNSANINPIPKISVLFKKNVDINEALDLREALKLLFQLILNVEAGIENSFLKTNDDPLSNEIFVFENKII</sequence>
<feature type="domain" description="ApeA N-terminal" evidence="1">
    <location>
        <begin position="14"/>
        <end position="245"/>
    </location>
</feature>
<reference evidence="3" key="1">
    <citation type="journal article" date="2019" name="Int. J. Syst. Evol. Microbiol.">
        <title>The Global Catalogue of Microorganisms (GCM) 10K type strain sequencing project: providing services to taxonomists for standard genome sequencing and annotation.</title>
        <authorList>
            <consortium name="The Broad Institute Genomics Platform"/>
            <consortium name="The Broad Institute Genome Sequencing Center for Infectious Disease"/>
            <person name="Wu L."/>
            <person name="Ma J."/>
        </authorList>
    </citation>
    <scope>NUCLEOTIDE SEQUENCE [LARGE SCALE GENOMIC DNA]</scope>
    <source>
        <strain evidence="3">CGMCC 1.15180</strain>
    </source>
</reference>
<protein>
    <recommendedName>
        <fullName evidence="1">ApeA N-terminal domain-containing protein</fullName>
    </recommendedName>
</protein>
<organism evidence="2 3">
    <name type="scientific">Belliella marina</name>
    <dbReference type="NCBI Taxonomy" id="1644146"/>
    <lineage>
        <taxon>Bacteria</taxon>
        <taxon>Pseudomonadati</taxon>
        <taxon>Bacteroidota</taxon>
        <taxon>Cytophagia</taxon>
        <taxon>Cytophagales</taxon>
        <taxon>Cyclobacteriaceae</taxon>
        <taxon>Belliella</taxon>
    </lineage>
</organism>
<dbReference type="InterPro" id="IPR041223">
    <property type="entry name" value="ApeA_NTD"/>
</dbReference>
<gene>
    <name evidence="2" type="ORF">ACFSKL_06770</name>
</gene>